<reference evidence="2" key="1">
    <citation type="journal article" date="2013" name="Mol. Plant Microbe Interact.">
        <title>Global aspects of pacC regulation of pathogenicity genes in Colletotrichum gloeosporioides as revealed by transcriptome analysis.</title>
        <authorList>
            <person name="Alkan N."/>
            <person name="Meng X."/>
            <person name="Friedlander G."/>
            <person name="Reuveni E."/>
            <person name="Sukno S."/>
            <person name="Sherman A."/>
            <person name="Thon M."/>
            <person name="Fluhr R."/>
            <person name="Prusky D."/>
        </authorList>
    </citation>
    <scope>NUCLEOTIDE SEQUENCE [LARGE SCALE GENOMIC DNA]</scope>
    <source>
        <strain evidence="2">Cg-14</strain>
    </source>
</reference>
<protein>
    <submittedName>
        <fullName evidence="1">LysM domain-containing protein</fullName>
    </submittedName>
</protein>
<dbReference type="Proteomes" id="UP000015530">
    <property type="component" value="Unassembled WGS sequence"/>
</dbReference>
<sequence length="96" mass="10293">MTASGQAIAEGLLWANRFLCIQDHEGMPSPTPPARAPAVCTPDRSQFTLQPAPDPVVTPIPHQPNLTRGCSKFHKVASGQFCADVASEYGISLEDF</sequence>
<dbReference type="AlphaFoldDB" id="T0KW82"/>
<evidence type="ECO:0000313" key="2">
    <source>
        <dbReference type="Proteomes" id="UP000015530"/>
    </source>
</evidence>
<gene>
    <name evidence="1" type="ORF">CGLO_17748</name>
</gene>
<dbReference type="InterPro" id="IPR018392">
    <property type="entry name" value="LysM"/>
</dbReference>
<dbReference type="Gene3D" id="3.10.350.10">
    <property type="entry name" value="LysM domain"/>
    <property type="match status" value="1"/>
</dbReference>
<accession>T0KW82</accession>
<proteinExistence type="predicted"/>
<dbReference type="STRING" id="1237896.T0KW82"/>
<name>T0KW82_COLGC</name>
<dbReference type="InterPro" id="IPR036779">
    <property type="entry name" value="LysM_dom_sf"/>
</dbReference>
<dbReference type="HOGENOM" id="CLU_2359591_0_0_1"/>
<dbReference type="EMBL" id="AMYD01004235">
    <property type="protein sequence ID" value="EQB43581.1"/>
    <property type="molecule type" value="Genomic_DNA"/>
</dbReference>
<organism evidence="1 2">
    <name type="scientific">Colletotrichum gloeosporioides (strain Cg-14)</name>
    <name type="common">Anthracnose fungus</name>
    <name type="synonym">Glomerella cingulata</name>
    <dbReference type="NCBI Taxonomy" id="1237896"/>
    <lineage>
        <taxon>Eukaryota</taxon>
        <taxon>Fungi</taxon>
        <taxon>Dikarya</taxon>
        <taxon>Ascomycota</taxon>
        <taxon>Pezizomycotina</taxon>
        <taxon>Sordariomycetes</taxon>
        <taxon>Hypocreomycetidae</taxon>
        <taxon>Glomerellales</taxon>
        <taxon>Glomerellaceae</taxon>
        <taxon>Colletotrichum</taxon>
        <taxon>Colletotrichum gloeosporioides species complex</taxon>
    </lineage>
</organism>
<evidence type="ECO:0000313" key="1">
    <source>
        <dbReference type="EMBL" id="EQB43581.1"/>
    </source>
</evidence>
<comment type="caution">
    <text evidence="1">The sequence shown here is derived from an EMBL/GenBank/DDBJ whole genome shotgun (WGS) entry which is preliminary data.</text>
</comment>
<dbReference type="CDD" id="cd00118">
    <property type="entry name" value="LysM"/>
    <property type="match status" value="1"/>
</dbReference>
<dbReference type="OrthoDB" id="5985073at2759"/>